<evidence type="ECO:0000313" key="1">
    <source>
        <dbReference type="EMBL" id="HIX55259.1"/>
    </source>
</evidence>
<reference evidence="1" key="1">
    <citation type="journal article" date="2021" name="PeerJ">
        <title>Extensive microbial diversity within the chicken gut microbiome revealed by metagenomics and culture.</title>
        <authorList>
            <person name="Gilroy R."/>
            <person name="Ravi A."/>
            <person name="Getino M."/>
            <person name="Pursley I."/>
            <person name="Horton D.L."/>
            <person name="Alikhan N.F."/>
            <person name="Baker D."/>
            <person name="Gharbi K."/>
            <person name="Hall N."/>
            <person name="Watson M."/>
            <person name="Adriaenssens E.M."/>
            <person name="Foster-Nyarko E."/>
            <person name="Jarju S."/>
            <person name="Secka A."/>
            <person name="Antonio M."/>
            <person name="Oren A."/>
            <person name="Chaudhuri R.R."/>
            <person name="La Ragione R."/>
            <person name="Hildebrand F."/>
            <person name="Pallen M.J."/>
        </authorList>
    </citation>
    <scope>NUCLEOTIDE SEQUENCE</scope>
    <source>
        <strain evidence="1">1719</strain>
    </source>
</reference>
<proteinExistence type="predicted"/>
<dbReference type="EMBL" id="DXEZ01000263">
    <property type="protein sequence ID" value="HIX55259.1"/>
    <property type="molecule type" value="Genomic_DNA"/>
</dbReference>
<organism evidence="1 2">
    <name type="scientific">Candidatus Sphingobacterium stercoripullorum</name>
    <dbReference type="NCBI Taxonomy" id="2838759"/>
    <lineage>
        <taxon>Bacteria</taxon>
        <taxon>Pseudomonadati</taxon>
        <taxon>Bacteroidota</taxon>
        <taxon>Sphingobacteriia</taxon>
        <taxon>Sphingobacteriales</taxon>
        <taxon>Sphingobacteriaceae</taxon>
        <taxon>Sphingobacterium</taxon>
    </lineage>
</organism>
<gene>
    <name evidence="1" type="ORF">H9853_09540</name>
</gene>
<dbReference type="GO" id="GO:0005975">
    <property type="term" value="P:carbohydrate metabolic process"/>
    <property type="evidence" value="ECO:0007669"/>
    <property type="project" value="UniProtKB-ARBA"/>
</dbReference>
<dbReference type="Pfam" id="PF13385">
    <property type="entry name" value="Laminin_G_3"/>
    <property type="match status" value="1"/>
</dbReference>
<dbReference type="Gene3D" id="2.60.120.200">
    <property type="match status" value="1"/>
</dbReference>
<sequence length="131" mass="14878">ARMYNKDSWREDRPQRISGYAFNLSGGLGAGSYFQDHIKPGTWVHYVLVINTNNTSSAYPTGYTIIYRDGEKRQQRNLKDYDIIPGNGTAPIRIATRDLGSFFLGAIGKVAIYDYELSAEQLKENYLKMVN</sequence>
<feature type="non-terminal residue" evidence="1">
    <location>
        <position position="1"/>
    </location>
</feature>
<name>A0A9D1W9R8_9SPHI</name>
<dbReference type="SUPFAM" id="SSF49899">
    <property type="entry name" value="Concanavalin A-like lectins/glucanases"/>
    <property type="match status" value="1"/>
</dbReference>
<dbReference type="InterPro" id="IPR013320">
    <property type="entry name" value="ConA-like_dom_sf"/>
</dbReference>
<dbReference type="Proteomes" id="UP000824156">
    <property type="component" value="Unassembled WGS sequence"/>
</dbReference>
<dbReference type="AlphaFoldDB" id="A0A9D1W9R8"/>
<comment type="caution">
    <text evidence="1">The sequence shown here is derived from an EMBL/GenBank/DDBJ whole genome shotgun (WGS) entry which is preliminary data.</text>
</comment>
<evidence type="ECO:0000313" key="2">
    <source>
        <dbReference type="Proteomes" id="UP000824156"/>
    </source>
</evidence>
<reference evidence="1" key="2">
    <citation type="submission" date="2021-04" db="EMBL/GenBank/DDBJ databases">
        <authorList>
            <person name="Gilroy R."/>
        </authorList>
    </citation>
    <scope>NUCLEOTIDE SEQUENCE</scope>
    <source>
        <strain evidence="1">1719</strain>
    </source>
</reference>
<protein>
    <submittedName>
        <fullName evidence="1">LamG domain-containing protein</fullName>
    </submittedName>
</protein>
<dbReference type="GO" id="GO:0004553">
    <property type="term" value="F:hydrolase activity, hydrolyzing O-glycosyl compounds"/>
    <property type="evidence" value="ECO:0007669"/>
    <property type="project" value="UniProtKB-ARBA"/>
</dbReference>
<accession>A0A9D1W9R8</accession>